<dbReference type="SUPFAM" id="SSF47005">
    <property type="entry name" value="Peripheral subunit-binding domain of 2-oxo acid dehydrogenase complex"/>
    <property type="match status" value="1"/>
</dbReference>
<evidence type="ECO:0000313" key="13">
    <source>
        <dbReference type="Proteomes" id="UP001567538"/>
    </source>
</evidence>
<accession>A0ABD1GGL7</accession>
<dbReference type="InterPro" id="IPR003016">
    <property type="entry name" value="2-oxoA_DH_lipoyl-BS"/>
</dbReference>
<protein>
    <recommendedName>
        <fullName evidence="9">Dihydrolipoamide acetyltransferase component of pyruvate dehydrogenase complex</fullName>
        <ecNumber evidence="9">2.3.1.-</ecNumber>
    </recommendedName>
</protein>
<dbReference type="Gene3D" id="4.10.320.10">
    <property type="entry name" value="E3-binding domain"/>
    <property type="match status" value="1"/>
</dbReference>
<keyword evidence="6" id="KW-0809">Transit peptide</keyword>
<gene>
    <name evidence="12" type="primary">BCE2</name>
    <name evidence="12" type="ORF">AAHA92_20106</name>
</gene>
<dbReference type="SUPFAM" id="SSF52777">
    <property type="entry name" value="CoA-dependent acyltransferases"/>
    <property type="match status" value="1"/>
</dbReference>
<feature type="domain" description="Lipoyl-binding" evidence="10">
    <location>
        <begin position="93"/>
        <end position="168"/>
    </location>
</feature>
<dbReference type="InterPro" id="IPR023213">
    <property type="entry name" value="CAT-like_dom_sf"/>
</dbReference>
<dbReference type="Gene3D" id="2.40.50.100">
    <property type="match status" value="1"/>
</dbReference>
<evidence type="ECO:0000259" key="11">
    <source>
        <dbReference type="PROSITE" id="PS51826"/>
    </source>
</evidence>
<dbReference type="PROSITE" id="PS50968">
    <property type="entry name" value="BIOTINYL_LIPOYL"/>
    <property type="match status" value="1"/>
</dbReference>
<evidence type="ECO:0000256" key="2">
    <source>
        <dbReference type="ARBA" id="ARBA00004305"/>
    </source>
</evidence>
<keyword evidence="12" id="KW-0670">Pyruvate</keyword>
<dbReference type="EMBL" id="JBEAFC010000008">
    <property type="protein sequence ID" value="KAL1543092.1"/>
    <property type="molecule type" value="Genomic_DNA"/>
</dbReference>
<comment type="cofactor">
    <cofactor evidence="1 9">
        <name>(R)-lipoate</name>
        <dbReference type="ChEBI" id="CHEBI:83088"/>
    </cofactor>
</comment>
<keyword evidence="13" id="KW-1185">Reference proteome</keyword>
<sequence length="515" mass="56456">MICRKFHQKNPRSLSQWWRFVSSATVPPSRASSAAADSELVSVFRAQDGIFKKPGTLFSSKNRCPESSWSIAIGISRCRFTTQTMADDPFNGVVDVPLAQTGEGIAECELLKWFVQEGEQVEEFQPLCEVQSDKATIEITSRYKGRVSKVLHVPGDIVKVGETLLKMVVDEDIFSSQPSEILEVIKAHVPDVSKPEDAGPGLSKPKVGGVMSTPAVRNLAKQYGVNIEDVRGTGEEGRVLKEDILAYAARGDVLSETSASADQSLEGEQIFPSISSTYGWEYEDQTIPLRGFQRAMVKAMTLAAKIPHFHYVDEINCNALVELKTSFQRANSDAGIKYTFLPVLIKSLSMALSKYPMLNSCFSEDSQEVTLKGSHNIGIAMATPHGLVVPNIKKVQSLSIFEITKELARLQELALANKLSSDDISRGTITLSNIGAIGGKFGSPLINAPEVSIIAIGRIQKVPQYDEDGNVYPASIMTVNIGSDHRVLDGATVAKFCNEWKQFIEKPELLMLHTR</sequence>
<dbReference type="InterPro" id="IPR036625">
    <property type="entry name" value="E3-bd_dom_sf"/>
</dbReference>
<evidence type="ECO:0000256" key="5">
    <source>
        <dbReference type="ARBA" id="ARBA00022823"/>
    </source>
</evidence>
<keyword evidence="8 9" id="KW-0012">Acyltransferase</keyword>
<reference evidence="12 13" key="1">
    <citation type="submission" date="2024-06" db="EMBL/GenBank/DDBJ databases">
        <title>A chromosome level genome sequence of Diviner's sage (Salvia divinorum).</title>
        <authorList>
            <person name="Ford S.A."/>
            <person name="Ro D.-K."/>
            <person name="Ness R.W."/>
            <person name="Phillips M.A."/>
        </authorList>
    </citation>
    <scope>NUCLEOTIDE SEQUENCE [LARGE SCALE GENOMIC DNA]</scope>
    <source>
        <strain evidence="12">SAF-2024a</strain>
        <tissue evidence="12">Leaf</tissue>
    </source>
</reference>
<dbReference type="FunFam" id="3.30.559.10:FF:000007">
    <property type="entry name" value="Dihydrolipoamide acetyltransferase component of pyruvate dehydrogenase complex"/>
    <property type="match status" value="1"/>
</dbReference>
<dbReference type="InterPro" id="IPR011053">
    <property type="entry name" value="Single_hybrid_motif"/>
</dbReference>
<dbReference type="AlphaFoldDB" id="A0ABD1GGL7"/>
<dbReference type="InterPro" id="IPR004167">
    <property type="entry name" value="PSBD"/>
</dbReference>
<evidence type="ECO:0000256" key="7">
    <source>
        <dbReference type="ARBA" id="ARBA00023128"/>
    </source>
</evidence>
<dbReference type="Proteomes" id="UP001567538">
    <property type="component" value="Unassembled WGS sequence"/>
</dbReference>
<evidence type="ECO:0000256" key="8">
    <source>
        <dbReference type="ARBA" id="ARBA00023315"/>
    </source>
</evidence>
<evidence type="ECO:0000256" key="4">
    <source>
        <dbReference type="ARBA" id="ARBA00022679"/>
    </source>
</evidence>
<dbReference type="Pfam" id="PF00364">
    <property type="entry name" value="Biotin_lipoyl"/>
    <property type="match status" value="1"/>
</dbReference>
<evidence type="ECO:0000256" key="6">
    <source>
        <dbReference type="ARBA" id="ARBA00022946"/>
    </source>
</evidence>
<keyword evidence="5 9" id="KW-0450">Lipoyl</keyword>
<dbReference type="EC" id="2.3.1.-" evidence="9"/>
<proteinExistence type="inferred from homology"/>
<organism evidence="12 13">
    <name type="scientific">Salvia divinorum</name>
    <name type="common">Maria pastora</name>
    <name type="synonym">Diviner's sage</name>
    <dbReference type="NCBI Taxonomy" id="28513"/>
    <lineage>
        <taxon>Eukaryota</taxon>
        <taxon>Viridiplantae</taxon>
        <taxon>Streptophyta</taxon>
        <taxon>Embryophyta</taxon>
        <taxon>Tracheophyta</taxon>
        <taxon>Spermatophyta</taxon>
        <taxon>Magnoliopsida</taxon>
        <taxon>eudicotyledons</taxon>
        <taxon>Gunneridae</taxon>
        <taxon>Pentapetalae</taxon>
        <taxon>asterids</taxon>
        <taxon>lamiids</taxon>
        <taxon>Lamiales</taxon>
        <taxon>Lamiaceae</taxon>
        <taxon>Nepetoideae</taxon>
        <taxon>Mentheae</taxon>
        <taxon>Salviinae</taxon>
        <taxon>Salvia</taxon>
        <taxon>Salvia subgen. Calosphace</taxon>
    </lineage>
</organism>
<dbReference type="PANTHER" id="PTHR43178">
    <property type="entry name" value="DIHYDROLIPOAMIDE ACETYLTRANSFERASE COMPONENT OF PYRUVATE DEHYDROGENASE COMPLEX"/>
    <property type="match status" value="1"/>
</dbReference>
<evidence type="ECO:0000256" key="1">
    <source>
        <dbReference type="ARBA" id="ARBA00001938"/>
    </source>
</evidence>
<dbReference type="PROSITE" id="PS51826">
    <property type="entry name" value="PSBD"/>
    <property type="match status" value="1"/>
</dbReference>
<name>A0ABD1GGL7_SALDI</name>
<dbReference type="FunFam" id="2.40.50.100:FF:000013">
    <property type="entry name" value="Dihydrolipoamide acetyltransferase component of pyruvate dehydrogenase complex"/>
    <property type="match status" value="1"/>
</dbReference>
<keyword evidence="7" id="KW-0496">Mitochondrion</keyword>
<comment type="caution">
    <text evidence="12">The sequence shown here is derived from an EMBL/GenBank/DDBJ whole genome shotgun (WGS) entry which is preliminary data.</text>
</comment>
<evidence type="ECO:0000256" key="3">
    <source>
        <dbReference type="ARBA" id="ARBA00007317"/>
    </source>
</evidence>
<dbReference type="CDD" id="cd06849">
    <property type="entry name" value="lipoyl_domain"/>
    <property type="match status" value="1"/>
</dbReference>
<evidence type="ECO:0000313" key="12">
    <source>
        <dbReference type="EMBL" id="KAL1543092.1"/>
    </source>
</evidence>
<dbReference type="PROSITE" id="PS00189">
    <property type="entry name" value="LIPOYL"/>
    <property type="match status" value="1"/>
</dbReference>
<comment type="subcellular location">
    <subcellularLocation>
        <location evidence="2">Mitochondrion matrix</location>
    </subcellularLocation>
</comment>
<dbReference type="GO" id="GO:0005759">
    <property type="term" value="C:mitochondrial matrix"/>
    <property type="evidence" value="ECO:0007669"/>
    <property type="project" value="UniProtKB-SubCell"/>
</dbReference>
<evidence type="ECO:0000259" key="10">
    <source>
        <dbReference type="PROSITE" id="PS50968"/>
    </source>
</evidence>
<dbReference type="Pfam" id="PF02817">
    <property type="entry name" value="E3_binding"/>
    <property type="match status" value="1"/>
</dbReference>
<dbReference type="GO" id="GO:0016746">
    <property type="term" value="F:acyltransferase activity"/>
    <property type="evidence" value="ECO:0007669"/>
    <property type="project" value="UniProtKB-KW"/>
</dbReference>
<dbReference type="InterPro" id="IPR050743">
    <property type="entry name" value="2-oxoacid_DH_E2_comp"/>
</dbReference>
<dbReference type="SUPFAM" id="SSF51230">
    <property type="entry name" value="Single hybrid motif"/>
    <property type="match status" value="1"/>
</dbReference>
<keyword evidence="4 9" id="KW-0808">Transferase</keyword>
<comment type="similarity">
    <text evidence="3 9">Belongs to the 2-oxoacid dehydrogenase family.</text>
</comment>
<dbReference type="PANTHER" id="PTHR43178:SF14">
    <property type="entry name" value="LIPOAMIDE ACYLTRANSFERASE COMPONENT OF BRANCHED-CHAIN ALPHA-KETO ACID DEHYDROGENASE COMPLEX, MITOCHONDRIAL"/>
    <property type="match status" value="1"/>
</dbReference>
<dbReference type="Gene3D" id="3.30.559.10">
    <property type="entry name" value="Chloramphenicol acetyltransferase-like domain"/>
    <property type="match status" value="1"/>
</dbReference>
<feature type="domain" description="Peripheral subunit-binding (PSBD)" evidence="11">
    <location>
        <begin position="211"/>
        <end position="248"/>
    </location>
</feature>
<evidence type="ECO:0000256" key="9">
    <source>
        <dbReference type="RuleBase" id="RU003423"/>
    </source>
</evidence>
<dbReference type="Pfam" id="PF00198">
    <property type="entry name" value="2-oxoacid_dh"/>
    <property type="match status" value="1"/>
</dbReference>
<dbReference type="InterPro" id="IPR001078">
    <property type="entry name" value="2-oxoacid_DH_actylTfrase"/>
</dbReference>
<dbReference type="InterPro" id="IPR000089">
    <property type="entry name" value="Biotin_lipoyl"/>
</dbReference>